<dbReference type="PANTHER" id="PTHR43622:SF1">
    <property type="entry name" value="3-DEHYDROQUINATE SYNTHASE"/>
    <property type="match status" value="1"/>
</dbReference>
<dbReference type="Gene3D" id="3.40.50.1970">
    <property type="match status" value="1"/>
</dbReference>
<evidence type="ECO:0000313" key="13">
    <source>
        <dbReference type="EMBL" id="OGL79268.1"/>
    </source>
</evidence>
<dbReference type="SUPFAM" id="SSF56796">
    <property type="entry name" value="Dehydroquinate synthase-like"/>
    <property type="match status" value="1"/>
</dbReference>
<organism evidence="13 14">
    <name type="scientific">Candidatus Uhrbacteria bacterium RIFCSPHIGHO2_12_FULL_54_23</name>
    <dbReference type="NCBI Taxonomy" id="1802397"/>
    <lineage>
        <taxon>Bacteria</taxon>
        <taxon>Candidatus Uhriibacteriota</taxon>
    </lineage>
</organism>
<dbReference type="InterPro" id="IPR030963">
    <property type="entry name" value="DHQ_synth_fam"/>
</dbReference>
<evidence type="ECO:0000256" key="1">
    <source>
        <dbReference type="ARBA" id="ARBA00001911"/>
    </source>
</evidence>
<dbReference type="Proteomes" id="UP000176604">
    <property type="component" value="Unassembled WGS sequence"/>
</dbReference>
<sequence length="327" mass="35653">MVRERGYTSVTLVTDRTVGRLHGTKVKRLLAGSAPVYAFVLPPGERSKDLRYVEQLLAFLQRKHVDRHGALVALGGGVIGDLTGFAASIYLRGIEVVQMPTSLMAQVDSAIGGKTGVDFKGIKNVVGTFYQPCAIVCDTSFLGTLPRTELAHGMAEVIKYGFIGSRTFVKRLQGLTFDRMPWEEVVAFCARAKAQVVARDPFDRTGARACLNFGHTIGHALESLSDFSLPHGKAIAIGMVAAARMSRMVLGFSRQECDVVEALLAQYGLPVRLPPRTNISKVRDVLRHDKKAKGGSVAWVLLEKIGKARAGYRVPEEVMRTTLQSLV</sequence>
<dbReference type="Pfam" id="PF01761">
    <property type="entry name" value="DHQ_synthase"/>
    <property type="match status" value="1"/>
</dbReference>
<evidence type="ECO:0000256" key="9">
    <source>
        <dbReference type="ARBA" id="ARBA00023285"/>
    </source>
</evidence>
<evidence type="ECO:0000313" key="14">
    <source>
        <dbReference type="Proteomes" id="UP000176604"/>
    </source>
</evidence>
<dbReference type="InterPro" id="IPR056179">
    <property type="entry name" value="DHQS_C"/>
</dbReference>
<keyword evidence="4" id="KW-0479">Metal-binding</keyword>
<dbReference type="InterPro" id="IPR016037">
    <property type="entry name" value="DHQ_synth_AroB"/>
</dbReference>
<evidence type="ECO:0000256" key="7">
    <source>
        <dbReference type="ARBA" id="ARBA00023027"/>
    </source>
</evidence>
<accession>A0A1F7UNI0</accession>
<dbReference type="CDD" id="cd08195">
    <property type="entry name" value="DHQS"/>
    <property type="match status" value="1"/>
</dbReference>
<dbReference type="PIRSF" id="PIRSF001455">
    <property type="entry name" value="DHQ_synth"/>
    <property type="match status" value="1"/>
</dbReference>
<reference evidence="13 14" key="1">
    <citation type="journal article" date="2016" name="Nat. Commun.">
        <title>Thousands of microbial genomes shed light on interconnected biogeochemical processes in an aquifer system.</title>
        <authorList>
            <person name="Anantharaman K."/>
            <person name="Brown C.T."/>
            <person name="Hug L.A."/>
            <person name="Sharon I."/>
            <person name="Castelle C.J."/>
            <person name="Probst A.J."/>
            <person name="Thomas B.C."/>
            <person name="Singh A."/>
            <person name="Wilkins M.J."/>
            <person name="Karaoz U."/>
            <person name="Brodie E.L."/>
            <person name="Williams K.H."/>
            <person name="Hubbard S.S."/>
            <person name="Banfield J.F."/>
        </authorList>
    </citation>
    <scope>NUCLEOTIDE SEQUENCE [LARGE SCALE GENOMIC DNA]</scope>
</reference>
<dbReference type="FunFam" id="3.40.50.1970:FF:000007">
    <property type="entry name" value="Pentafunctional AROM polypeptide"/>
    <property type="match status" value="1"/>
</dbReference>
<gene>
    <name evidence="13" type="ORF">A3J43_01600</name>
</gene>
<evidence type="ECO:0000256" key="5">
    <source>
        <dbReference type="ARBA" id="ARBA00022741"/>
    </source>
</evidence>
<comment type="cofactor">
    <cofactor evidence="1">
        <name>NAD(+)</name>
        <dbReference type="ChEBI" id="CHEBI:57540"/>
    </cofactor>
</comment>
<dbReference type="GO" id="GO:0009423">
    <property type="term" value="P:chorismate biosynthetic process"/>
    <property type="evidence" value="ECO:0007669"/>
    <property type="project" value="UniProtKB-UniRule"/>
</dbReference>
<dbReference type="Gene3D" id="1.20.1090.10">
    <property type="entry name" value="Dehydroquinate synthase-like - alpha domain"/>
    <property type="match status" value="1"/>
</dbReference>
<dbReference type="PANTHER" id="PTHR43622">
    <property type="entry name" value="3-DEHYDROQUINATE SYNTHASE"/>
    <property type="match status" value="1"/>
</dbReference>
<dbReference type="AlphaFoldDB" id="A0A1F7UNI0"/>
<evidence type="ECO:0000256" key="8">
    <source>
        <dbReference type="ARBA" id="ARBA00023239"/>
    </source>
</evidence>
<proteinExistence type="predicted"/>
<keyword evidence="5" id="KW-0547">Nucleotide-binding</keyword>
<evidence type="ECO:0000256" key="4">
    <source>
        <dbReference type="ARBA" id="ARBA00022723"/>
    </source>
</evidence>
<protein>
    <recommendedName>
        <fullName evidence="10">3-dehydroquinate synthase</fullName>
        <ecNumber evidence="10">4.2.3.4</ecNumber>
    </recommendedName>
</protein>
<dbReference type="GO" id="GO:0005737">
    <property type="term" value="C:cytoplasm"/>
    <property type="evidence" value="ECO:0007669"/>
    <property type="project" value="InterPro"/>
</dbReference>
<comment type="cofactor">
    <cofactor evidence="2">
        <name>Co(2+)</name>
        <dbReference type="ChEBI" id="CHEBI:48828"/>
    </cofactor>
</comment>
<evidence type="ECO:0000259" key="11">
    <source>
        <dbReference type="Pfam" id="PF01761"/>
    </source>
</evidence>
<evidence type="ECO:0000256" key="3">
    <source>
        <dbReference type="ARBA" id="ARBA00001947"/>
    </source>
</evidence>
<dbReference type="EMBL" id="MGEF01000014">
    <property type="protein sequence ID" value="OGL79268.1"/>
    <property type="molecule type" value="Genomic_DNA"/>
</dbReference>
<name>A0A1F7UNI0_9BACT</name>
<dbReference type="GO" id="GO:0009073">
    <property type="term" value="P:aromatic amino acid family biosynthetic process"/>
    <property type="evidence" value="ECO:0007669"/>
    <property type="project" value="InterPro"/>
</dbReference>
<dbReference type="InterPro" id="IPR030960">
    <property type="entry name" value="DHQS/DOIS_N"/>
</dbReference>
<keyword evidence="8" id="KW-0456">Lyase</keyword>
<dbReference type="GO" id="GO:0046872">
    <property type="term" value="F:metal ion binding"/>
    <property type="evidence" value="ECO:0007669"/>
    <property type="project" value="UniProtKB-KW"/>
</dbReference>
<evidence type="ECO:0000256" key="6">
    <source>
        <dbReference type="ARBA" id="ARBA00022833"/>
    </source>
</evidence>
<keyword evidence="9" id="KW-0170">Cobalt</keyword>
<comment type="caution">
    <text evidence="13">The sequence shown here is derived from an EMBL/GenBank/DDBJ whole genome shotgun (WGS) entry which is preliminary data.</text>
</comment>
<comment type="cofactor">
    <cofactor evidence="3">
        <name>Zn(2+)</name>
        <dbReference type="ChEBI" id="CHEBI:29105"/>
    </cofactor>
</comment>
<evidence type="ECO:0000256" key="10">
    <source>
        <dbReference type="NCBIfam" id="TIGR01357"/>
    </source>
</evidence>
<keyword evidence="6" id="KW-0862">Zinc</keyword>
<keyword evidence="7" id="KW-0520">NAD</keyword>
<dbReference type="STRING" id="1802397.A3J43_01600"/>
<feature type="domain" description="3-dehydroquinate synthase N-terminal" evidence="11">
    <location>
        <begin position="39"/>
        <end position="151"/>
    </location>
</feature>
<feature type="domain" description="3-dehydroquinate synthase C-terminal" evidence="12">
    <location>
        <begin position="153"/>
        <end position="292"/>
    </location>
</feature>
<dbReference type="Pfam" id="PF24621">
    <property type="entry name" value="DHQS_C"/>
    <property type="match status" value="1"/>
</dbReference>
<dbReference type="GO" id="GO:0003856">
    <property type="term" value="F:3-dehydroquinate synthase activity"/>
    <property type="evidence" value="ECO:0007669"/>
    <property type="project" value="UniProtKB-UniRule"/>
</dbReference>
<dbReference type="EC" id="4.2.3.4" evidence="10"/>
<dbReference type="GO" id="GO:0000166">
    <property type="term" value="F:nucleotide binding"/>
    <property type="evidence" value="ECO:0007669"/>
    <property type="project" value="UniProtKB-KW"/>
</dbReference>
<dbReference type="NCBIfam" id="TIGR01357">
    <property type="entry name" value="aroB"/>
    <property type="match status" value="1"/>
</dbReference>
<evidence type="ECO:0000259" key="12">
    <source>
        <dbReference type="Pfam" id="PF24621"/>
    </source>
</evidence>
<evidence type="ECO:0000256" key="2">
    <source>
        <dbReference type="ARBA" id="ARBA00001941"/>
    </source>
</evidence>
<dbReference type="InterPro" id="IPR050071">
    <property type="entry name" value="Dehydroquinate_synthase"/>
</dbReference>